<dbReference type="Proteomes" id="UP000739538">
    <property type="component" value="Unassembled WGS sequence"/>
</dbReference>
<evidence type="ECO:0000313" key="3">
    <source>
        <dbReference type="EMBL" id="MCA9755836.1"/>
    </source>
</evidence>
<evidence type="ECO:0000259" key="2">
    <source>
        <dbReference type="Pfam" id="PF13860"/>
    </source>
</evidence>
<dbReference type="AlphaFoldDB" id="A0A956NCK9"/>
<dbReference type="Pfam" id="PF13860">
    <property type="entry name" value="FlgD_ig"/>
    <property type="match status" value="1"/>
</dbReference>
<feature type="non-terminal residue" evidence="3">
    <location>
        <position position="1"/>
    </location>
</feature>
<reference evidence="3" key="2">
    <citation type="journal article" date="2021" name="Microbiome">
        <title>Successional dynamics and alternative stable states in a saline activated sludge microbial community over 9 years.</title>
        <authorList>
            <person name="Wang Y."/>
            <person name="Ye J."/>
            <person name="Ju F."/>
            <person name="Liu L."/>
            <person name="Boyd J.A."/>
            <person name="Deng Y."/>
            <person name="Parks D.H."/>
            <person name="Jiang X."/>
            <person name="Yin X."/>
            <person name="Woodcroft B.J."/>
            <person name="Tyson G.W."/>
            <person name="Hugenholtz P."/>
            <person name="Polz M.F."/>
            <person name="Zhang T."/>
        </authorList>
    </citation>
    <scope>NUCLEOTIDE SEQUENCE</scope>
    <source>
        <strain evidence="3">HKST-UBA02</strain>
    </source>
</reference>
<sequence length="531" mass="56266">DISDPSGPSIVGSYNTPGYAQSVAVAGDLVFAADDTSGLRVVDISDPTNPSLVASYNTPDESFGVAVAGDYAFVGDTFSLQVIAVLQSQVDMDRNIGQSLAVDGGNDAILRARLTSTETAGVSWELSADAGANWQAVTADGSWSALVPGDDLLWRTTHAWTGSAANPTVSNLTLDWLNEHGPIASITDLPDDQGGWVRLSFTRSGYDFADEAELPVAGYQVYRRVDDPSRIEQILNEGSVLPPSELEDPLLSSFRSSSLLTIDDQIYLQGGAMAQGEFPPGVWEIVANVFATQNDSYTVAVPTTADSTESEGTHWSVFMTTTHTTTPSIWFASEPDSGYSVDNIAPGVPQNLAFGGSNLLEWDAAPENDFQYHTVYGSDVDELDPSATLLGYTVDPSYDVSGSPFAYFHVTTSDHAGNESGAASVGNATSSAEPGQGRPGEFALQPVSPNPIHTSATLRFDLPETARVELGIFDVHGRRVRTLSSGDHAAGRHAVSWDGRDGTNVPVGSGVYFARLETGTSTAVQRLLVVR</sequence>
<dbReference type="Gene3D" id="2.60.40.4070">
    <property type="match status" value="1"/>
</dbReference>
<dbReference type="NCBIfam" id="TIGR04183">
    <property type="entry name" value="Por_Secre_tail"/>
    <property type="match status" value="1"/>
</dbReference>
<dbReference type="InterPro" id="IPR013211">
    <property type="entry name" value="LVIVD"/>
</dbReference>
<comment type="caution">
    <text evidence="3">The sequence shown here is derived from an EMBL/GenBank/DDBJ whole genome shotgun (WGS) entry which is preliminary data.</text>
</comment>
<proteinExistence type="predicted"/>
<organism evidence="3 4">
    <name type="scientific">Eiseniibacteriota bacterium</name>
    <dbReference type="NCBI Taxonomy" id="2212470"/>
    <lineage>
        <taxon>Bacteria</taxon>
        <taxon>Candidatus Eiseniibacteriota</taxon>
    </lineage>
</organism>
<dbReference type="EMBL" id="JAGQHS010000033">
    <property type="protein sequence ID" value="MCA9755836.1"/>
    <property type="molecule type" value="Genomic_DNA"/>
</dbReference>
<accession>A0A956NCK9</accession>
<dbReference type="InterPro" id="IPR026444">
    <property type="entry name" value="Secre_tail"/>
</dbReference>
<evidence type="ECO:0000256" key="1">
    <source>
        <dbReference type="SAM" id="MobiDB-lite"/>
    </source>
</evidence>
<feature type="domain" description="FlgD/Vpr Ig-like" evidence="2">
    <location>
        <begin position="455"/>
        <end position="516"/>
    </location>
</feature>
<evidence type="ECO:0000313" key="4">
    <source>
        <dbReference type="Proteomes" id="UP000739538"/>
    </source>
</evidence>
<protein>
    <submittedName>
        <fullName evidence="3">T9SS type A sorting domain-containing protein</fullName>
    </submittedName>
</protein>
<feature type="region of interest" description="Disordered" evidence="1">
    <location>
        <begin position="418"/>
        <end position="448"/>
    </location>
</feature>
<dbReference type="Pfam" id="PF08309">
    <property type="entry name" value="LVIVD"/>
    <property type="match status" value="3"/>
</dbReference>
<reference evidence="3" key="1">
    <citation type="submission" date="2020-04" db="EMBL/GenBank/DDBJ databases">
        <authorList>
            <person name="Zhang T."/>
        </authorList>
    </citation>
    <scope>NUCLEOTIDE SEQUENCE</scope>
    <source>
        <strain evidence="3">HKST-UBA02</strain>
    </source>
</reference>
<gene>
    <name evidence="3" type="ORF">KDA27_08555</name>
</gene>
<name>A0A956NCK9_UNCEI</name>
<dbReference type="InterPro" id="IPR025965">
    <property type="entry name" value="FlgD/Vpr_Ig-like"/>
</dbReference>